<dbReference type="GO" id="GO:0005975">
    <property type="term" value="P:carbohydrate metabolic process"/>
    <property type="evidence" value="ECO:0007669"/>
    <property type="project" value="InterPro"/>
</dbReference>
<gene>
    <name evidence="8" type="ORF">E0L32_010024</name>
</gene>
<evidence type="ECO:0000259" key="6">
    <source>
        <dbReference type="Pfam" id="PF01055"/>
    </source>
</evidence>
<dbReference type="Gene3D" id="2.60.40.1760">
    <property type="entry name" value="glycosyl hydrolase (family 31)"/>
    <property type="match status" value="1"/>
</dbReference>
<sequence length="825" mass="91900">MQLRLAAETEPPDSAGTTQRKSPIVGGGRNAKYRFTVLADGLLRYEWAPDGHFEDRPSVFATQRDKCPTPEFRVAETDDTLEIATARFRLTYDKQEFSPGGLFAVVKNHTQKTWRYGEPPSPGENLGGTARTLDGADGAVDMGLGVASRRGHAAIDDSHTMLFDDEGRPATRRPGPGRVDGYLFAYGSDYRAAVRALYAVSGPAPLLPRWALGNWWSRYYPYTAAGYLALVDRFRAEGVPLSVAVLDMDWHIAGGDPRVRRSGASGWTGYTWNRELIPDPPAFLGALHDRGLRTTLNDHPADGVYPFEDLYERFAKATGRDPSEKEPIPFDATDRRYLDAYFDVLIASLEKDGMDFVWIDWQQGPYSRLRGVDPLWVLNHFHYAHNAQSHKGQHRQHEQPLILSRYAGPGSHRYPVGFSGDTRVTWASLAFQPEFTATAANVGYGWWSHDVGGHIGGAKDAELLARWVQLGAFSPVARLHSTSSPWVAKEPWRLPRGDARAAVAGFMRLRHRLLPYLYTMNARAARTDGADGEPLVQPMYWDYPDCEEAYRYRQQYLFGSEMIVVPIVSPQDRRVGLGRARGWLPPGKYVDFFTGVAYQGGRELWFSRTLETYPVLLSQGSIVPLDRAETPEFGARNPDGLEVVIVVGAEGIFDLVEDDEETGARMTTTIYIEQDEGLIGIRPTLGVPQGSRASRIKRHWALRLIGFRGQSEPVEIMVGLAKPTHAQTSQVANGLVIDIGYKLPEDSVVVFMSDDPQLAPNNAVSLVREVVDRAEVEYDLKDAIWKLFEKPDTPRSTQISGLEAIDMSSELRVAILECLLADACE</sequence>
<evidence type="ECO:0000313" key="9">
    <source>
        <dbReference type="Proteomes" id="UP000319257"/>
    </source>
</evidence>
<reference evidence="8 9" key="1">
    <citation type="submission" date="2019-06" db="EMBL/GenBank/DDBJ databases">
        <title>Draft genome sequence of the filamentous fungus Phialemoniopsis curvata isolated from diesel fuel.</title>
        <authorList>
            <person name="Varaljay V.A."/>
            <person name="Lyon W.J."/>
            <person name="Crouch A.L."/>
            <person name="Drake C.E."/>
            <person name="Hollomon J.M."/>
            <person name="Nadeau L.J."/>
            <person name="Nunn H.S."/>
            <person name="Stevenson B.S."/>
            <person name="Bojanowski C.L."/>
            <person name="Crookes-Goodson W.J."/>
        </authorList>
    </citation>
    <scope>NUCLEOTIDE SEQUENCE [LARGE SCALE GENOMIC DNA]</scope>
    <source>
        <strain evidence="8 9">D216</strain>
    </source>
</reference>
<evidence type="ECO:0000256" key="3">
    <source>
        <dbReference type="ARBA" id="ARBA00012741"/>
    </source>
</evidence>
<dbReference type="Proteomes" id="UP000319257">
    <property type="component" value="Unassembled WGS sequence"/>
</dbReference>
<dbReference type="PANTHER" id="PTHR22762:SF89">
    <property type="entry name" value="ALPHA-XYLOSIDASE"/>
    <property type="match status" value="1"/>
</dbReference>
<dbReference type="PANTHER" id="PTHR22762">
    <property type="entry name" value="ALPHA-GLUCOSIDASE"/>
    <property type="match status" value="1"/>
</dbReference>
<dbReference type="Gene3D" id="2.60.40.1180">
    <property type="entry name" value="Golgi alpha-mannosidase II"/>
    <property type="match status" value="2"/>
</dbReference>
<dbReference type="EMBL" id="SKBQ01000077">
    <property type="protein sequence ID" value="TPX08537.1"/>
    <property type="molecule type" value="Genomic_DNA"/>
</dbReference>
<dbReference type="SUPFAM" id="SSF51445">
    <property type="entry name" value="(Trans)glycosidases"/>
    <property type="match status" value="1"/>
</dbReference>
<name>A0A507AMQ1_9PEZI</name>
<dbReference type="SUPFAM" id="SSF51011">
    <property type="entry name" value="Glycosyl hydrolase domain"/>
    <property type="match status" value="1"/>
</dbReference>
<dbReference type="InParanoid" id="A0A507AMQ1"/>
<proteinExistence type="inferred from homology"/>
<feature type="domain" description="Glycoside hydrolase family 31 TIM barrel" evidence="6">
    <location>
        <begin position="205"/>
        <end position="520"/>
    </location>
</feature>
<keyword evidence="9" id="KW-1185">Reference proteome</keyword>
<dbReference type="OrthoDB" id="1334205at2759"/>
<comment type="caution">
    <text evidence="8">The sequence shown here is derived from an EMBL/GenBank/DDBJ whole genome shotgun (WGS) entry which is preliminary data.</text>
</comment>
<dbReference type="InterPro" id="IPR048395">
    <property type="entry name" value="Glyco_hydro_31_C"/>
</dbReference>
<accession>A0A507AMQ1</accession>
<dbReference type="Pfam" id="PF21365">
    <property type="entry name" value="Glyco_hydro_31_3rd"/>
    <property type="match status" value="1"/>
</dbReference>
<comment type="catalytic activity">
    <reaction evidence="1">
        <text>Hydrolysis of terminal, non-reducing (1-&gt;4)-linked alpha-D-glucose residues with release of alpha-D-glucose.</text>
        <dbReference type="EC" id="3.2.1.20"/>
    </reaction>
</comment>
<dbReference type="GeneID" id="41977471"/>
<dbReference type="Pfam" id="PF01055">
    <property type="entry name" value="Glyco_hydro_31_2nd"/>
    <property type="match status" value="1"/>
</dbReference>
<dbReference type="InterPro" id="IPR013780">
    <property type="entry name" value="Glyco_hydro_b"/>
</dbReference>
<evidence type="ECO:0000256" key="2">
    <source>
        <dbReference type="ARBA" id="ARBA00007806"/>
    </source>
</evidence>
<keyword evidence="4" id="KW-0378">Hydrolase</keyword>
<dbReference type="InterPro" id="IPR017853">
    <property type="entry name" value="GH"/>
</dbReference>
<evidence type="ECO:0000256" key="1">
    <source>
        <dbReference type="ARBA" id="ARBA00001657"/>
    </source>
</evidence>
<comment type="similarity">
    <text evidence="2 4">Belongs to the glycosyl hydrolase 31 family.</text>
</comment>
<keyword evidence="4" id="KW-0326">Glycosidase</keyword>
<dbReference type="AlphaFoldDB" id="A0A507AMQ1"/>
<evidence type="ECO:0000256" key="5">
    <source>
        <dbReference type="SAM" id="MobiDB-lite"/>
    </source>
</evidence>
<dbReference type="RefSeq" id="XP_030990248.1">
    <property type="nucleotide sequence ID" value="XM_031132597.1"/>
</dbReference>
<organism evidence="8 9">
    <name type="scientific">Thyridium curvatum</name>
    <dbReference type="NCBI Taxonomy" id="1093900"/>
    <lineage>
        <taxon>Eukaryota</taxon>
        <taxon>Fungi</taxon>
        <taxon>Dikarya</taxon>
        <taxon>Ascomycota</taxon>
        <taxon>Pezizomycotina</taxon>
        <taxon>Sordariomycetes</taxon>
        <taxon>Sordariomycetidae</taxon>
        <taxon>Thyridiales</taxon>
        <taxon>Thyridiaceae</taxon>
        <taxon>Thyridium</taxon>
    </lineage>
</organism>
<evidence type="ECO:0000313" key="8">
    <source>
        <dbReference type="EMBL" id="TPX08537.1"/>
    </source>
</evidence>
<dbReference type="Gene3D" id="3.20.20.80">
    <property type="entry name" value="Glycosidases"/>
    <property type="match status" value="1"/>
</dbReference>
<dbReference type="STRING" id="1093900.A0A507AMQ1"/>
<dbReference type="InterPro" id="IPR000322">
    <property type="entry name" value="Glyco_hydro_31_TIM"/>
</dbReference>
<dbReference type="GO" id="GO:0006491">
    <property type="term" value="P:N-glycan processing"/>
    <property type="evidence" value="ECO:0007669"/>
    <property type="project" value="TreeGrafter"/>
</dbReference>
<dbReference type="EC" id="3.2.1.20" evidence="3"/>
<protein>
    <recommendedName>
        <fullName evidence="3">alpha-glucosidase</fullName>
        <ecNumber evidence="3">3.2.1.20</ecNumber>
    </recommendedName>
</protein>
<evidence type="ECO:0000259" key="7">
    <source>
        <dbReference type="Pfam" id="PF21365"/>
    </source>
</evidence>
<feature type="region of interest" description="Disordered" evidence="5">
    <location>
        <begin position="1"/>
        <end position="26"/>
    </location>
</feature>
<evidence type="ECO:0000256" key="4">
    <source>
        <dbReference type="RuleBase" id="RU361185"/>
    </source>
</evidence>
<dbReference type="GO" id="GO:0004558">
    <property type="term" value="F:alpha-1,4-glucosidase activity"/>
    <property type="evidence" value="ECO:0007669"/>
    <property type="project" value="UniProtKB-EC"/>
</dbReference>
<dbReference type="CDD" id="cd06595">
    <property type="entry name" value="GH31_u1"/>
    <property type="match status" value="1"/>
</dbReference>
<feature type="domain" description="Glycosyl hydrolase family 31 C-terminal" evidence="7">
    <location>
        <begin position="532"/>
        <end position="623"/>
    </location>
</feature>